<comment type="caution">
    <text evidence="1">The sequence shown here is derived from an EMBL/GenBank/DDBJ whole genome shotgun (WGS) entry which is preliminary data.</text>
</comment>
<sequence length="216" mass="24941">MDEAVMKALLKQELESSQYPVMNKILQYKQLATALLYLFTPRSHIPRVTGFVDDVVPNLSTSDFISHYRIDRNTFHFILHRLAPAFIKDHIGGKEQIGPKNKKIFLWYMANQESTREASNMFSISMSTVHYIIRNVCNTFVQQFQNYKFQQIQIHSKDVHCKKAVHPKLKKKDYDTCNIPGIIGIIDGTHIRLSGALGGDQDYINRKHFPSMQLQG</sequence>
<evidence type="ECO:0008006" key="3">
    <source>
        <dbReference type="Google" id="ProtNLM"/>
    </source>
</evidence>
<name>A0ABQ9F0G8_TEGGR</name>
<dbReference type="Proteomes" id="UP001217089">
    <property type="component" value="Unassembled WGS sequence"/>
</dbReference>
<dbReference type="EMBL" id="JARBDR010000640">
    <property type="protein sequence ID" value="KAJ8310051.1"/>
    <property type="molecule type" value="Genomic_DNA"/>
</dbReference>
<gene>
    <name evidence="1" type="ORF">KUTeg_011916</name>
</gene>
<evidence type="ECO:0000313" key="2">
    <source>
        <dbReference type="Proteomes" id="UP001217089"/>
    </source>
</evidence>
<reference evidence="1 2" key="1">
    <citation type="submission" date="2022-12" db="EMBL/GenBank/DDBJ databases">
        <title>Chromosome-level genome of Tegillarca granosa.</title>
        <authorList>
            <person name="Kim J."/>
        </authorList>
    </citation>
    <scope>NUCLEOTIDE SEQUENCE [LARGE SCALE GENOMIC DNA]</scope>
    <source>
        <strain evidence="1">Teg-2019</strain>
        <tissue evidence="1">Adductor muscle</tissue>
    </source>
</reference>
<proteinExistence type="predicted"/>
<accession>A0ABQ9F0G8</accession>
<organism evidence="1 2">
    <name type="scientific">Tegillarca granosa</name>
    <name type="common">Malaysian cockle</name>
    <name type="synonym">Anadara granosa</name>
    <dbReference type="NCBI Taxonomy" id="220873"/>
    <lineage>
        <taxon>Eukaryota</taxon>
        <taxon>Metazoa</taxon>
        <taxon>Spiralia</taxon>
        <taxon>Lophotrochozoa</taxon>
        <taxon>Mollusca</taxon>
        <taxon>Bivalvia</taxon>
        <taxon>Autobranchia</taxon>
        <taxon>Pteriomorphia</taxon>
        <taxon>Arcoida</taxon>
        <taxon>Arcoidea</taxon>
        <taxon>Arcidae</taxon>
        <taxon>Tegillarca</taxon>
    </lineage>
</organism>
<evidence type="ECO:0000313" key="1">
    <source>
        <dbReference type="EMBL" id="KAJ8310051.1"/>
    </source>
</evidence>
<keyword evidence="2" id="KW-1185">Reference proteome</keyword>
<protein>
    <recommendedName>
        <fullName evidence="3">Nuclease HARBI1</fullName>
    </recommendedName>
</protein>